<dbReference type="Pfam" id="PF08544">
    <property type="entry name" value="GHMP_kinases_C"/>
    <property type="match status" value="1"/>
</dbReference>
<keyword evidence="2" id="KW-0328">Glycosyltransferase</keyword>
<dbReference type="Pfam" id="PF00288">
    <property type="entry name" value="GHMP_kinases_N"/>
    <property type="match status" value="1"/>
</dbReference>
<evidence type="ECO:0000313" key="5">
    <source>
        <dbReference type="EMBL" id="AEH24265.1"/>
    </source>
</evidence>
<keyword evidence="6" id="KW-1185">Reference proteome</keyword>
<evidence type="ECO:0000313" key="6">
    <source>
        <dbReference type="Proteomes" id="UP000008386"/>
    </source>
</evidence>
<dbReference type="GO" id="GO:0005524">
    <property type="term" value="F:ATP binding"/>
    <property type="evidence" value="ECO:0007669"/>
    <property type="project" value="UniProtKB-UniRule"/>
</dbReference>
<dbReference type="InterPro" id="IPR004422">
    <property type="entry name" value="RFAP_synthase"/>
</dbReference>
<dbReference type="eggNOG" id="arCOG01026">
    <property type="taxonomic scope" value="Archaea"/>
</dbReference>
<dbReference type="PANTHER" id="PTHR20861:SF6">
    <property type="entry name" value="BETA-RIBOFURANOSYLPHENOL 5'-PHOSPHATE SYNTHASE"/>
    <property type="match status" value="1"/>
</dbReference>
<dbReference type="STRING" id="529709.PYCH_05770"/>
<dbReference type="EMBL" id="CP002779">
    <property type="protein sequence ID" value="AEH24265.1"/>
    <property type="molecule type" value="Genomic_DNA"/>
</dbReference>
<comment type="function">
    <text evidence="2">Catalyzes the condensation of 4-aminobenzoate (pABA) with 5-phospho-alpha-D-ribose 1-diphosphate (PRPP) to produce beta-ribofuranosylaminobenzene 5'-phosphate (beta-RFA-P).</text>
</comment>
<evidence type="ECO:0000256" key="2">
    <source>
        <dbReference type="PIRNR" id="PIRNR004884"/>
    </source>
</evidence>
<dbReference type="SUPFAM" id="SSF54211">
    <property type="entry name" value="Ribosomal protein S5 domain 2-like"/>
    <property type="match status" value="1"/>
</dbReference>
<dbReference type="Gene3D" id="3.30.230.10">
    <property type="match status" value="1"/>
</dbReference>
<gene>
    <name evidence="5" type="ordered locus">PYCH_05770</name>
</gene>
<dbReference type="EC" id="2.4.2.54" evidence="2"/>
<reference evidence="5 6" key="1">
    <citation type="journal article" date="2011" name="J. Bacteriol.">
        <title>Complete genome sequence of the obligate piezophilic hyperthermophilic archaeon Pyrococcus yayanosii CH1.</title>
        <authorList>
            <person name="Jun X."/>
            <person name="Lupeng L."/>
            <person name="Minjuan X."/>
            <person name="Oger P."/>
            <person name="Fengping W."/>
            <person name="Jebbar M."/>
            <person name="Xiang X."/>
        </authorList>
    </citation>
    <scope>NUCLEOTIDE SEQUENCE [LARGE SCALE GENOMIC DNA]</scope>
    <source>
        <strain evidence="6">CH1 / JCM 16557</strain>
    </source>
</reference>
<organism evidence="5 6">
    <name type="scientific">Pyrococcus yayanosii (strain CH1 / JCM 16557)</name>
    <dbReference type="NCBI Taxonomy" id="529709"/>
    <lineage>
        <taxon>Archaea</taxon>
        <taxon>Methanobacteriati</taxon>
        <taxon>Methanobacteriota</taxon>
        <taxon>Thermococci</taxon>
        <taxon>Thermococcales</taxon>
        <taxon>Thermococcaceae</taxon>
        <taxon>Pyrococcus</taxon>
    </lineage>
</organism>
<dbReference type="Proteomes" id="UP000008386">
    <property type="component" value="Chromosome"/>
</dbReference>
<dbReference type="AlphaFoldDB" id="F8AI38"/>
<proteinExistence type="inferred from homology"/>
<feature type="domain" description="GHMP kinase C-terminal" evidence="4">
    <location>
        <begin position="218"/>
        <end position="298"/>
    </location>
</feature>
<comment type="pathway">
    <text evidence="2">Cofactor biosynthesis; 5,6,7,8-tetrahydromethanopterin biosynthesis.</text>
</comment>
<evidence type="ECO:0000259" key="4">
    <source>
        <dbReference type="Pfam" id="PF08544"/>
    </source>
</evidence>
<dbReference type="InterPro" id="IPR014721">
    <property type="entry name" value="Ribsml_uS5_D2-typ_fold_subgr"/>
</dbReference>
<dbReference type="KEGG" id="pya:PYCH_05770"/>
<dbReference type="PIRSF" id="PIRSF004884">
    <property type="entry name" value="Sugar_kin_arch"/>
    <property type="match status" value="1"/>
</dbReference>
<dbReference type="InterPro" id="IPR006204">
    <property type="entry name" value="GHMP_kinase_N_dom"/>
</dbReference>
<sequence>MEKFEEEIKNFEVVVVIIRTPRRLHLGLIDPTGSLGRRFGSLGVALEGGYELKVLSAERLEIMAEAEDRKTIEKAVERMNSAFGTGTSYKFEVIKSIPRHVGLGSTTQLSLAVGTAIARLNKISVPIEKLAKVLGRGKNSGVGIYAFSVGGFVVDGGVKDGIPPLILREDFPEDWAFLLVIPDVKPGLDEEEEKPIMEKTFGRVDVAMEISYRVILGLLPALKERNIRVFGKHLSAIQRLVGRHFSEFQGGEFRDDVRLILEWLEEKTYGAGQSSWGPTVYGLILKSEFQELFDEITDYLREHGIRARVELGLPRNSGAEIVRENAFLERLIKSVAE</sequence>
<feature type="domain" description="GHMP kinase N-terminal" evidence="3">
    <location>
        <begin position="71"/>
        <end position="151"/>
    </location>
</feature>
<dbReference type="HOGENOM" id="CLU_061764_0_0_2"/>
<comment type="similarity">
    <text evidence="2">Belongs to the beta-RFA-P synthase family.</text>
</comment>
<dbReference type="UniPathway" id="UPA00065"/>
<keyword evidence="5" id="KW-0418">Kinase</keyword>
<keyword evidence="1 2" id="KW-0808">Transferase</keyword>
<comment type="catalytic activity">
    <reaction evidence="2">
        <text>5-phospho-alpha-D-ribose 1-diphosphate + 4-hydroxybenzoate + H(+) = 4-(beta-D-ribofuranosyl)phenol 5'-phosphate + CO2 + diphosphate</text>
        <dbReference type="Rhea" id="RHEA:48556"/>
        <dbReference type="ChEBI" id="CHEBI:15378"/>
        <dbReference type="ChEBI" id="CHEBI:16526"/>
        <dbReference type="ChEBI" id="CHEBI:17879"/>
        <dbReference type="ChEBI" id="CHEBI:33019"/>
        <dbReference type="ChEBI" id="CHEBI:58017"/>
        <dbReference type="ChEBI" id="CHEBI:82767"/>
        <dbReference type="EC" id="2.4.2.54"/>
    </reaction>
</comment>
<dbReference type="GO" id="GO:0043793">
    <property type="term" value="F:beta-ribofuranosylaminobenzene 5'-phosphate synthase activity"/>
    <property type="evidence" value="ECO:0007669"/>
    <property type="project" value="UniProtKB-EC"/>
</dbReference>
<dbReference type="InterPro" id="IPR013750">
    <property type="entry name" value="GHMP_kinase_C_dom"/>
</dbReference>
<evidence type="ECO:0000259" key="3">
    <source>
        <dbReference type="Pfam" id="PF00288"/>
    </source>
</evidence>
<dbReference type="PANTHER" id="PTHR20861">
    <property type="entry name" value="HOMOSERINE/4-DIPHOSPHOCYTIDYL-2-C-METHYL-D-ERYTHRITOL KINASE"/>
    <property type="match status" value="1"/>
</dbReference>
<evidence type="ECO:0000256" key="1">
    <source>
        <dbReference type="ARBA" id="ARBA00022679"/>
    </source>
</evidence>
<protein>
    <recommendedName>
        <fullName evidence="2">Beta-ribofuranosylaminobenzene 5'-phosphate synthase</fullName>
        <shortName evidence="2">Beta-RFA-P synthase</shortName>
        <ecNumber evidence="2">2.4.2.54</ecNumber>
    </recommendedName>
</protein>
<dbReference type="NCBIfam" id="TIGR00144">
    <property type="entry name" value="beta_RFAP_syn"/>
    <property type="match status" value="1"/>
</dbReference>
<dbReference type="GO" id="GO:0016301">
    <property type="term" value="F:kinase activity"/>
    <property type="evidence" value="ECO:0007669"/>
    <property type="project" value="UniProtKB-KW"/>
</dbReference>
<dbReference type="InterPro" id="IPR020568">
    <property type="entry name" value="Ribosomal_Su5_D2-typ_SF"/>
</dbReference>
<name>F8AI38_PYRYC</name>
<comment type="subunit">
    <text evidence="2">Homodimer.</text>
</comment>
<accession>F8AI38</accession>